<evidence type="ECO:0000256" key="1">
    <source>
        <dbReference type="SAM" id="SignalP"/>
    </source>
</evidence>
<dbReference type="EMBL" id="BOPC01000067">
    <property type="protein sequence ID" value="GIJ29350.1"/>
    <property type="molecule type" value="Genomic_DNA"/>
</dbReference>
<protein>
    <recommendedName>
        <fullName evidence="4">Peptidase MA-like domain-containing protein</fullName>
    </recommendedName>
</protein>
<proteinExistence type="predicted"/>
<dbReference type="Proteomes" id="UP000653076">
    <property type="component" value="Unassembled WGS sequence"/>
</dbReference>
<evidence type="ECO:0008006" key="4">
    <source>
        <dbReference type="Google" id="ProtNLM"/>
    </source>
</evidence>
<organism evidence="2 3">
    <name type="scientific">Micromonospora qiuiae</name>
    <dbReference type="NCBI Taxonomy" id="502268"/>
    <lineage>
        <taxon>Bacteria</taxon>
        <taxon>Bacillati</taxon>
        <taxon>Actinomycetota</taxon>
        <taxon>Actinomycetes</taxon>
        <taxon>Micromonosporales</taxon>
        <taxon>Micromonosporaceae</taxon>
        <taxon>Micromonospora</taxon>
    </lineage>
</organism>
<accession>A0ABQ4JFZ3</accession>
<gene>
    <name evidence="2" type="ORF">Vqi01_45120</name>
</gene>
<keyword evidence="1" id="KW-0732">Signal</keyword>
<keyword evidence="3" id="KW-1185">Reference proteome</keyword>
<comment type="caution">
    <text evidence="2">The sequence shown here is derived from an EMBL/GenBank/DDBJ whole genome shotgun (WGS) entry which is preliminary data.</text>
</comment>
<name>A0ABQ4JFZ3_9ACTN</name>
<feature type="signal peptide" evidence="1">
    <location>
        <begin position="1"/>
        <end position="15"/>
    </location>
</feature>
<reference evidence="2 3" key="1">
    <citation type="submission" date="2021-01" db="EMBL/GenBank/DDBJ databases">
        <title>Whole genome shotgun sequence of Verrucosispora qiuiae NBRC 106684.</title>
        <authorList>
            <person name="Komaki H."/>
            <person name="Tamura T."/>
        </authorList>
    </citation>
    <scope>NUCLEOTIDE SEQUENCE [LARGE SCALE GENOMIC DNA]</scope>
    <source>
        <strain evidence="2 3">NBRC 106684</strain>
    </source>
</reference>
<evidence type="ECO:0000313" key="2">
    <source>
        <dbReference type="EMBL" id="GIJ29350.1"/>
    </source>
</evidence>
<sequence length="415" mass="45536">MPVVVVLLLAGAVPAALLLVHDADVETPAEAAAPTENPTTLAARQVAERITAQLERQSAALLAGDRTGFLAVADRKIHSELRRRFAGLRELRVTRWEGRPNGLPTPAGNAGEWRLSVEFHYCFVEPDCRPSPLLVNTLWRDGTDPRLLKLEKSTSTPQVGGRVRAQAGTLPWEVSKLVVAVGKRTIVGTTPAYRDRLPGLLKRAEAAAKVADGYVVDGAVPERYRIFYAGPKEWKRWYGGDQPEWGAGYAVNVGGGHHDVVLGPDSFNDSGYLDVMLRHELAHAASLPENDYWDNSAWWLIEGLAEHAGADGASVARYDGLIPTRKFVKGDWNGKLDDLLPAEDASTEEAIGSYGAAYLAVRYLLNRFGEQKVHAFVKAVVHDLRVPRQVSEEIFGKPWAKLHADCAKHLRRAVE</sequence>
<feature type="chain" id="PRO_5046772592" description="Peptidase MA-like domain-containing protein" evidence="1">
    <location>
        <begin position="16"/>
        <end position="415"/>
    </location>
</feature>
<evidence type="ECO:0000313" key="3">
    <source>
        <dbReference type="Proteomes" id="UP000653076"/>
    </source>
</evidence>